<feature type="chain" id="PRO_5046134403" evidence="3">
    <location>
        <begin position="27"/>
        <end position="205"/>
    </location>
</feature>
<keyword evidence="2" id="KW-0186">Copper</keyword>
<name>A0ABY9Y979_9GAMM</name>
<organism evidence="5 6">
    <name type="scientific">Stenotrophomonas aracearum</name>
    <dbReference type="NCBI Taxonomy" id="3003272"/>
    <lineage>
        <taxon>Bacteria</taxon>
        <taxon>Pseudomonadati</taxon>
        <taxon>Pseudomonadota</taxon>
        <taxon>Gammaproteobacteria</taxon>
        <taxon>Lysobacterales</taxon>
        <taxon>Lysobacteraceae</taxon>
        <taxon>Stenotrophomonas</taxon>
    </lineage>
</organism>
<evidence type="ECO:0000313" key="5">
    <source>
        <dbReference type="EMBL" id="WNH47376.1"/>
    </source>
</evidence>
<dbReference type="PROSITE" id="PS51352">
    <property type="entry name" value="THIOREDOXIN_2"/>
    <property type="match status" value="1"/>
</dbReference>
<evidence type="ECO:0000259" key="4">
    <source>
        <dbReference type="PROSITE" id="PS51352"/>
    </source>
</evidence>
<evidence type="ECO:0000256" key="2">
    <source>
        <dbReference type="ARBA" id="ARBA00023008"/>
    </source>
</evidence>
<dbReference type="SUPFAM" id="SSF52833">
    <property type="entry name" value="Thioredoxin-like"/>
    <property type="match status" value="1"/>
</dbReference>
<dbReference type="Pfam" id="PF02630">
    <property type="entry name" value="SCO1-SenC"/>
    <property type="match status" value="1"/>
</dbReference>
<sequence length="205" mass="22655">MLRSLWPAFVPAVSLSLLLLSMQPLAAQNQTLIGGPFKLTDQNGQAVTDRSFHGKPVLLYFGFTSCPDVCPTDLARVQRIARRVQKAGGPSLTPVFVSIDPERDTPAKMKNYVSLFGPDMVGLTGTPAQITAITDRYHVYYKKVPYGKPGQYMMDHSTFVFLLDRNGRYVDHFGRTADEAQVATQIVGELARTSPRARVAAVPRR</sequence>
<dbReference type="InterPro" id="IPR003782">
    <property type="entry name" value="SCO1/SenC"/>
</dbReference>
<accession>A0ABY9Y979</accession>
<comment type="similarity">
    <text evidence="1">Belongs to the SCO1/2 family.</text>
</comment>
<evidence type="ECO:0000256" key="3">
    <source>
        <dbReference type="SAM" id="SignalP"/>
    </source>
</evidence>
<dbReference type="Proteomes" id="UP001305421">
    <property type="component" value="Chromosome"/>
</dbReference>
<dbReference type="Gene3D" id="3.40.30.10">
    <property type="entry name" value="Glutaredoxin"/>
    <property type="match status" value="1"/>
</dbReference>
<evidence type="ECO:0000256" key="1">
    <source>
        <dbReference type="ARBA" id="ARBA00010996"/>
    </source>
</evidence>
<evidence type="ECO:0000313" key="6">
    <source>
        <dbReference type="Proteomes" id="UP001305421"/>
    </source>
</evidence>
<reference evidence="5 6" key="1">
    <citation type="submission" date="2022-12" db="EMBL/GenBank/DDBJ databases">
        <title>Two new species, Stenotrophomonas aracearum and Stenotrophomonas oahuensis, isolated from Anthurium (Araceae family) in Hawaii.</title>
        <authorList>
            <person name="Chunag S.C."/>
            <person name="Dobhal S."/>
            <person name="Alvarez A."/>
            <person name="Arif M."/>
        </authorList>
    </citation>
    <scope>NUCLEOTIDE SEQUENCE [LARGE SCALE GENOMIC DNA]</scope>
    <source>
        <strain evidence="5 6">A5588</strain>
    </source>
</reference>
<protein>
    <submittedName>
        <fullName evidence="5">SCO family protein</fullName>
    </submittedName>
</protein>
<dbReference type="PANTHER" id="PTHR12151:SF25">
    <property type="entry name" value="LINALOOL DEHYDRATASE_ISOMERASE DOMAIN-CONTAINING PROTEIN"/>
    <property type="match status" value="1"/>
</dbReference>
<dbReference type="InterPro" id="IPR036249">
    <property type="entry name" value="Thioredoxin-like_sf"/>
</dbReference>
<keyword evidence="6" id="KW-1185">Reference proteome</keyword>
<feature type="domain" description="Thioredoxin" evidence="4">
    <location>
        <begin position="17"/>
        <end position="192"/>
    </location>
</feature>
<feature type="signal peptide" evidence="3">
    <location>
        <begin position="1"/>
        <end position="26"/>
    </location>
</feature>
<proteinExistence type="inferred from homology"/>
<dbReference type="InterPro" id="IPR013766">
    <property type="entry name" value="Thioredoxin_domain"/>
</dbReference>
<gene>
    <name evidence="5" type="ORF">PDM28_11755</name>
</gene>
<dbReference type="RefSeq" id="WP_311182158.1">
    <property type="nucleotide sequence ID" value="NZ_CP115543.1"/>
</dbReference>
<dbReference type="PANTHER" id="PTHR12151">
    <property type="entry name" value="ELECTRON TRANSPORT PROTIN SCO1/SENC FAMILY MEMBER"/>
    <property type="match status" value="1"/>
</dbReference>
<dbReference type="CDD" id="cd02968">
    <property type="entry name" value="SCO"/>
    <property type="match status" value="1"/>
</dbReference>
<keyword evidence="3" id="KW-0732">Signal</keyword>
<dbReference type="EMBL" id="CP115543">
    <property type="protein sequence ID" value="WNH47376.1"/>
    <property type="molecule type" value="Genomic_DNA"/>
</dbReference>